<dbReference type="InterPro" id="IPR056906">
    <property type="entry name" value="ORF2/G2P_dom"/>
</dbReference>
<keyword evidence="5" id="KW-1185">Reference proteome</keyword>
<feature type="region of interest" description="Disordered" evidence="2">
    <location>
        <begin position="197"/>
        <end position="229"/>
    </location>
</feature>
<evidence type="ECO:0000313" key="5">
    <source>
        <dbReference type="Proteomes" id="UP001176961"/>
    </source>
</evidence>
<evidence type="ECO:0000256" key="1">
    <source>
        <dbReference type="ARBA" id="ARBA00009963"/>
    </source>
</evidence>
<dbReference type="InterPro" id="IPR037002">
    <property type="entry name" value="Microviridae_protein_F_sf"/>
</dbReference>
<dbReference type="Pfam" id="PF23343">
    <property type="entry name" value="REP_ORF2-G2P"/>
    <property type="match status" value="1"/>
</dbReference>
<comment type="caution">
    <text evidence="4">The sequence shown here is derived from an EMBL/GenBank/DDBJ whole genome shotgun (WGS) entry which is preliminary data.</text>
</comment>
<evidence type="ECO:0000259" key="3">
    <source>
        <dbReference type="Pfam" id="PF23343"/>
    </source>
</evidence>
<feature type="compositionally biased region" description="Basic and acidic residues" evidence="2">
    <location>
        <begin position="718"/>
        <end position="728"/>
    </location>
</feature>
<accession>A0AA36DNS2</accession>
<dbReference type="Proteomes" id="UP001176961">
    <property type="component" value="Unassembled WGS sequence"/>
</dbReference>
<feature type="region of interest" description="Disordered" evidence="2">
    <location>
        <begin position="718"/>
        <end position="737"/>
    </location>
</feature>
<sequence>MRNYQDYFIGPRQNNDFIFIPVPCGKCVNCIDNRQSEKVTRALMETYTSGDVPYYVTLTYNPLHLPKDKCLRPTDTVNFLKRLRQKLVRLGYDCKLKYYLCGEYGSKFGRPHYHALIWGIPSQLNYKEVYNLILSAWSTYKLDKDNKRIKQGKTYLFEELGFVYVTRPKLTDPDIDKQVKNLVKYVTKYLQKANVPRTNDNKSVRGRVYDVRQVRSQEPTSSYVSSAEKSQIDEINNARNQDIQFDQLNKEWYKYTSRVQSQRAFPVDTMEIRLLGFVPRTKPQEGEKPNRIAYDLSYSNSLTMKFGKIYPTLVKEVLPGDSFEIKDNVNVQFMPMMYPITTRMRAYTHYFYVRNRTLWKDWQDFITGTKSDLVFPTLSVPNDEQHKKMFRTGGIGDYLGIPTRYYSGGGSSEMTFVLDNSHYDNTLLNTNMQSGSTSESSLTYTNSKLTTATAYRFFSVRLPNSIKSISSVSLSSSAKLSFSISADEIPQSPDRTPSLSILGDGNFSLGETEINKIKDHFPDNEYIYLSVSCPTANITEFAITINYDASSPYLEQDAVNVNPTLYSGISALPFRAYEAIYNTYFRNPQNNPFVVNGVEEYNKFVTTYTYNTNTDFSEIEDVHRLRERDRQVLIHYAEVTTAGEEGPSLSDRASSNVGGSRSGDSPSGQESDDGSSVKDDAVEDSAYEYDYPAPYVEYHHGREKVPWNDADAAVKKGILEREKEEKAAKAGSQSKTK</sequence>
<organism evidence="4 5">
    <name type="scientific">Cylicocyclus nassatus</name>
    <name type="common">Nematode worm</name>
    <dbReference type="NCBI Taxonomy" id="53992"/>
    <lineage>
        <taxon>Eukaryota</taxon>
        <taxon>Metazoa</taxon>
        <taxon>Ecdysozoa</taxon>
        <taxon>Nematoda</taxon>
        <taxon>Chromadorea</taxon>
        <taxon>Rhabditida</taxon>
        <taxon>Rhabditina</taxon>
        <taxon>Rhabditomorpha</taxon>
        <taxon>Strongyloidea</taxon>
        <taxon>Strongylidae</taxon>
        <taxon>Cylicocyclus</taxon>
    </lineage>
</organism>
<protein>
    <recommendedName>
        <fullName evidence="3">Replication-associated protein ORF2/G2P domain-containing protein</fullName>
    </recommendedName>
</protein>
<gene>
    <name evidence="4" type="ORF">CYNAS_LOCUS2956</name>
</gene>
<dbReference type="InterPro" id="IPR003514">
    <property type="entry name" value="Microviridae_protein_F"/>
</dbReference>
<evidence type="ECO:0000256" key="2">
    <source>
        <dbReference type="SAM" id="MobiDB-lite"/>
    </source>
</evidence>
<evidence type="ECO:0000313" key="4">
    <source>
        <dbReference type="EMBL" id="CAJ0590973.1"/>
    </source>
</evidence>
<reference evidence="4" key="1">
    <citation type="submission" date="2023-07" db="EMBL/GenBank/DDBJ databases">
        <authorList>
            <consortium name="CYATHOMIX"/>
        </authorList>
    </citation>
    <scope>NUCLEOTIDE SEQUENCE</scope>
    <source>
        <strain evidence="4">N/A</strain>
    </source>
</reference>
<name>A0AA36DNS2_CYLNA</name>
<dbReference type="Gene3D" id="2.60.169.10">
    <property type="entry name" value="Microviridae F protein"/>
    <property type="match status" value="2"/>
</dbReference>
<comment type="similarity">
    <text evidence="1">Belongs to the microviridae F protein family.</text>
</comment>
<feature type="compositionally biased region" description="Polar residues" evidence="2">
    <location>
        <begin position="651"/>
        <end position="669"/>
    </location>
</feature>
<dbReference type="GO" id="GO:0005198">
    <property type="term" value="F:structural molecule activity"/>
    <property type="evidence" value="ECO:0007669"/>
    <property type="project" value="InterPro"/>
</dbReference>
<feature type="compositionally biased region" description="Polar residues" evidence="2">
    <location>
        <begin position="216"/>
        <end position="229"/>
    </location>
</feature>
<feature type="region of interest" description="Disordered" evidence="2">
    <location>
        <begin position="642"/>
        <end position="688"/>
    </location>
</feature>
<dbReference type="Pfam" id="PF02305">
    <property type="entry name" value="Phage_F"/>
    <property type="match status" value="1"/>
</dbReference>
<proteinExistence type="inferred from homology"/>
<dbReference type="EMBL" id="CATQJL010000001">
    <property type="protein sequence ID" value="CAJ0590973.1"/>
    <property type="molecule type" value="Genomic_DNA"/>
</dbReference>
<feature type="domain" description="Replication-associated protein ORF2/G2P" evidence="3">
    <location>
        <begin position="54"/>
        <end position="193"/>
    </location>
</feature>
<dbReference type="InterPro" id="IPR016184">
    <property type="entry name" value="Capsid/spike_ssDNA_virus"/>
</dbReference>
<feature type="compositionally biased region" description="Basic and acidic residues" evidence="2">
    <location>
        <begin position="199"/>
        <end position="215"/>
    </location>
</feature>
<dbReference type="SUPFAM" id="SSF88645">
    <property type="entry name" value="ssDNA viruses"/>
    <property type="match status" value="1"/>
</dbReference>
<dbReference type="AlphaFoldDB" id="A0AA36DNS2"/>